<accession>A0ABD0YAT8</accession>
<keyword evidence="4" id="KW-1185">Reference proteome</keyword>
<protein>
    <recommendedName>
        <fullName evidence="2">Sperm microtubule inner protein 1 C-terminal domain-containing protein</fullName>
    </recommendedName>
</protein>
<evidence type="ECO:0000313" key="4">
    <source>
        <dbReference type="Proteomes" id="UP001558652"/>
    </source>
</evidence>
<dbReference type="PANTHER" id="PTHR35826">
    <property type="entry name" value="PROTEIN ATP6V1FNB-LIKE"/>
    <property type="match status" value="1"/>
</dbReference>
<dbReference type="Pfam" id="PF22589">
    <property type="entry name" value="SPMIP1"/>
    <property type="match status" value="1"/>
</dbReference>
<reference evidence="3 4" key="1">
    <citation type="submission" date="2024-07" db="EMBL/GenBank/DDBJ databases">
        <title>Chromosome-level genome assembly of the water stick insect Ranatra chinensis (Heteroptera: Nepidae).</title>
        <authorList>
            <person name="Liu X."/>
        </authorList>
    </citation>
    <scope>NUCLEOTIDE SEQUENCE [LARGE SCALE GENOMIC DNA]</scope>
    <source>
        <strain evidence="3">Cailab_2021Rc</strain>
        <tissue evidence="3">Muscle</tissue>
    </source>
</reference>
<sequence>MALSQIRYEQLIRDTERKRLLARMKWFTEFYSKLSDEPPSMDEVVRSQLIEETAYLSVVSETVTHPILFRGFGEDLPNHRIGRPTCRPVADPKYMARLRQKLTNIRQEMFKGAVEEKRKMAEAKSKDKASVEMIPPEEIELYLKKGPMYPVHKKELAILYSGISHNGEGREGYLSLRNHKVPEKKYLSPMTSSHLYGWKVAERCEPAQKGHCRSAIIKASFYRRTGTMKPDSDKKRPPYPTSQTTVEIL</sequence>
<evidence type="ECO:0000259" key="2">
    <source>
        <dbReference type="Pfam" id="PF22589"/>
    </source>
</evidence>
<proteinExistence type="predicted"/>
<comment type="caution">
    <text evidence="3">The sequence shown here is derived from an EMBL/GenBank/DDBJ whole genome shotgun (WGS) entry which is preliminary data.</text>
</comment>
<evidence type="ECO:0000313" key="3">
    <source>
        <dbReference type="EMBL" id="KAL1124443.1"/>
    </source>
</evidence>
<feature type="domain" description="Sperm microtubule inner protein 1 C-terminal" evidence="2">
    <location>
        <begin position="118"/>
        <end position="228"/>
    </location>
</feature>
<feature type="region of interest" description="Disordered" evidence="1">
    <location>
        <begin position="226"/>
        <end position="249"/>
    </location>
</feature>
<evidence type="ECO:0000256" key="1">
    <source>
        <dbReference type="SAM" id="MobiDB-lite"/>
    </source>
</evidence>
<dbReference type="Proteomes" id="UP001558652">
    <property type="component" value="Unassembled WGS sequence"/>
</dbReference>
<dbReference type="PANTHER" id="PTHR35826:SF1">
    <property type="entry name" value="PROTEIN ATP6V1FNB-LIKE"/>
    <property type="match status" value="1"/>
</dbReference>
<dbReference type="AlphaFoldDB" id="A0ABD0YAT8"/>
<dbReference type="InterPro" id="IPR054323">
    <property type="entry name" value="SPMIP1_C"/>
</dbReference>
<gene>
    <name evidence="3" type="ORF">AAG570_001069</name>
</gene>
<organism evidence="3 4">
    <name type="scientific">Ranatra chinensis</name>
    <dbReference type="NCBI Taxonomy" id="642074"/>
    <lineage>
        <taxon>Eukaryota</taxon>
        <taxon>Metazoa</taxon>
        <taxon>Ecdysozoa</taxon>
        <taxon>Arthropoda</taxon>
        <taxon>Hexapoda</taxon>
        <taxon>Insecta</taxon>
        <taxon>Pterygota</taxon>
        <taxon>Neoptera</taxon>
        <taxon>Paraneoptera</taxon>
        <taxon>Hemiptera</taxon>
        <taxon>Heteroptera</taxon>
        <taxon>Panheteroptera</taxon>
        <taxon>Nepomorpha</taxon>
        <taxon>Nepidae</taxon>
        <taxon>Ranatrinae</taxon>
        <taxon>Ranatra</taxon>
    </lineage>
</organism>
<name>A0ABD0YAT8_9HEMI</name>
<dbReference type="EMBL" id="JBFDAA010000010">
    <property type="protein sequence ID" value="KAL1124443.1"/>
    <property type="molecule type" value="Genomic_DNA"/>
</dbReference>